<accession>A0A060UUV5</accession>
<reference evidence="1" key="2">
    <citation type="submission" date="2014-07" db="EMBL/GenBank/DDBJ databases">
        <title>Initial genome analysis of the psychrotolerant acidophile Acidithiobacillus ferrivorans CF27: insights into iron and sulfur oxidation pathways and into biofilm formation.</title>
        <authorList>
            <person name="Talla E."/>
            <person name="Hedrich S."/>
            <person name="Mangenot S."/>
            <person name="Ji B."/>
            <person name="Johnson D.B."/>
            <person name="Barbe V."/>
            <person name="Bonnefoy V."/>
        </authorList>
    </citation>
    <scope>NUCLEOTIDE SEQUENCE [LARGE SCALE GENOMIC DNA]</scope>
    <source>
        <strain evidence="1">CF27</strain>
    </source>
</reference>
<dbReference type="AlphaFoldDB" id="A0A060UUV5"/>
<protein>
    <submittedName>
        <fullName evidence="1">Uncharacterized protein</fullName>
    </submittedName>
</protein>
<gene>
    <name evidence="1" type="ORF">AFERRI_400135</name>
</gene>
<reference evidence="1" key="1">
    <citation type="submission" date="2014-03" db="EMBL/GenBank/DDBJ databases">
        <authorList>
            <person name="Genoscope - CEA"/>
        </authorList>
    </citation>
    <scope>NUCLEOTIDE SEQUENCE [LARGE SCALE GENOMIC DNA]</scope>
    <source>
        <strain evidence="1">CF27</strain>
    </source>
</reference>
<name>A0A060UUV5_9PROT</name>
<proteinExistence type="predicted"/>
<evidence type="ECO:0000313" key="1">
    <source>
        <dbReference type="EMBL" id="CDQ10354.1"/>
    </source>
</evidence>
<organism evidence="1">
    <name type="scientific">Acidithiobacillus ferrivorans</name>
    <dbReference type="NCBI Taxonomy" id="160808"/>
    <lineage>
        <taxon>Bacteria</taxon>
        <taxon>Pseudomonadati</taxon>
        <taxon>Pseudomonadota</taxon>
        <taxon>Acidithiobacillia</taxon>
        <taxon>Acidithiobacillales</taxon>
        <taxon>Acidithiobacillaceae</taxon>
        <taxon>Acidithiobacillus</taxon>
    </lineage>
</organism>
<comment type="caution">
    <text evidence="1">The sequence shown here is derived from an EMBL/GenBank/DDBJ whole genome shotgun (WGS) entry which is preliminary data.</text>
</comment>
<dbReference type="EMBL" id="CCCS020000035">
    <property type="protein sequence ID" value="CDQ10354.1"/>
    <property type="molecule type" value="Genomic_DNA"/>
</dbReference>
<sequence>MKLCVQHGKLSGLRIVYNWLIFNGNMHPTVYDLI</sequence>